<dbReference type="PANTHER" id="PTHR10515">
    <property type="entry name" value="THYMIDINE PHOSPHORYLASE"/>
    <property type="match status" value="1"/>
</dbReference>
<feature type="domain" description="Pyrimidine nucleoside phosphorylase C-terminal" evidence="11">
    <location>
        <begin position="345"/>
        <end position="418"/>
    </location>
</feature>
<dbReference type="SUPFAM" id="SSF54680">
    <property type="entry name" value="Pyrimidine nucleoside phosphorylase C-terminal domain"/>
    <property type="match status" value="1"/>
</dbReference>
<comment type="catalytic activity">
    <reaction evidence="9">
        <text>uridine + phosphate = alpha-D-ribose 1-phosphate + uracil</text>
        <dbReference type="Rhea" id="RHEA:24388"/>
        <dbReference type="ChEBI" id="CHEBI:16704"/>
        <dbReference type="ChEBI" id="CHEBI:17568"/>
        <dbReference type="ChEBI" id="CHEBI:43474"/>
        <dbReference type="ChEBI" id="CHEBI:57720"/>
        <dbReference type="EC" id="2.4.2.2"/>
    </reaction>
</comment>
<gene>
    <name evidence="12" type="ORF">IAD15_11790</name>
</gene>
<dbReference type="InterPro" id="IPR018090">
    <property type="entry name" value="Pyrmidine_PPas_bac/euk"/>
</dbReference>
<dbReference type="Proteomes" id="UP000824175">
    <property type="component" value="Unassembled WGS sequence"/>
</dbReference>
<dbReference type="GO" id="GO:0004645">
    <property type="term" value="F:1,4-alpha-oligoglucan phosphorylase activity"/>
    <property type="evidence" value="ECO:0007669"/>
    <property type="project" value="InterPro"/>
</dbReference>
<evidence type="ECO:0000256" key="9">
    <source>
        <dbReference type="ARBA" id="ARBA00048453"/>
    </source>
</evidence>
<comment type="subunit">
    <text evidence="4">Homodimer.</text>
</comment>
<proteinExistence type="inferred from homology"/>
<dbReference type="PANTHER" id="PTHR10515:SF0">
    <property type="entry name" value="THYMIDINE PHOSPHORYLASE"/>
    <property type="match status" value="1"/>
</dbReference>
<dbReference type="Pfam" id="PF00591">
    <property type="entry name" value="Glycos_transf_3"/>
    <property type="match status" value="1"/>
</dbReference>
<dbReference type="Gene3D" id="3.90.1170.30">
    <property type="entry name" value="Pyrimidine nucleoside phosphorylase-like, C-terminal domain"/>
    <property type="match status" value="1"/>
</dbReference>
<comment type="catalytic activity">
    <reaction evidence="10">
        <text>thymidine + phosphate = 2-deoxy-alpha-D-ribose 1-phosphate + thymine</text>
        <dbReference type="Rhea" id="RHEA:16037"/>
        <dbReference type="ChEBI" id="CHEBI:17748"/>
        <dbReference type="ChEBI" id="CHEBI:17821"/>
        <dbReference type="ChEBI" id="CHEBI:43474"/>
        <dbReference type="ChEBI" id="CHEBI:57259"/>
        <dbReference type="EC" id="2.4.2.2"/>
    </reaction>
</comment>
<comment type="similarity">
    <text evidence="3">Belongs to the thymidine/pyrimidine-nucleoside phosphorylase family.</text>
</comment>
<dbReference type="InterPro" id="IPR000053">
    <property type="entry name" value="Thymidine/pyrmidine_PPase"/>
</dbReference>
<dbReference type="SUPFAM" id="SSF47648">
    <property type="entry name" value="Nucleoside phosphorylase/phosphoribosyltransferase N-terminal domain"/>
    <property type="match status" value="1"/>
</dbReference>
<dbReference type="PIRSF" id="PIRSF000478">
    <property type="entry name" value="TP_PyNP"/>
    <property type="match status" value="1"/>
</dbReference>
<keyword evidence="8 12" id="KW-0808">Transferase</keyword>
<evidence type="ECO:0000256" key="10">
    <source>
        <dbReference type="ARBA" id="ARBA00048525"/>
    </source>
</evidence>
<dbReference type="PROSITE" id="PS00647">
    <property type="entry name" value="THYMID_PHOSPHORYLASE"/>
    <property type="match status" value="1"/>
</dbReference>
<comment type="caution">
    <text evidence="12">The sequence shown here is derived from an EMBL/GenBank/DDBJ whole genome shotgun (WGS) entry which is preliminary data.</text>
</comment>
<reference evidence="12" key="1">
    <citation type="submission" date="2020-10" db="EMBL/GenBank/DDBJ databases">
        <authorList>
            <person name="Gilroy R."/>
        </authorList>
    </citation>
    <scope>NUCLEOTIDE SEQUENCE</scope>
    <source>
        <strain evidence="12">CHK195-11698</strain>
    </source>
</reference>
<name>A0A9D1L0K4_9FIRM</name>
<dbReference type="NCBIfam" id="TIGR02644">
    <property type="entry name" value="Y_phosphoryl"/>
    <property type="match status" value="1"/>
</dbReference>
<evidence type="ECO:0000256" key="2">
    <source>
        <dbReference type="ARBA" id="ARBA00003877"/>
    </source>
</evidence>
<evidence type="ECO:0000313" key="13">
    <source>
        <dbReference type="Proteomes" id="UP000824175"/>
    </source>
</evidence>
<dbReference type="Pfam" id="PF07831">
    <property type="entry name" value="PYNP_C"/>
    <property type="match status" value="1"/>
</dbReference>
<evidence type="ECO:0000256" key="1">
    <source>
        <dbReference type="ARBA" id="ARBA00001066"/>
    </source>
</evidence>
<evidence type="ECO:0000256" key="4">
    <source>
        <dbReference type="ARBA" id="ARBA00011738"/>
    </source>
</evidence>
<dbReference type="Gene3D" id="3.40.1030.10">
    <property type="entry name" value="Nucleoside phosphorylase/phosphoribosyltransferase catalytic domain"/>
    <property type="match status" value="1"/>
</dbReference>
<dbReference type="GO" id="GO:0006206">
    <property type="term" value="P:pyrimidine nucleobase metabolic process"/>
    <property type="evidence" value="ECO:0007669"/>
    <property type="project" value="InterPro"/>
</dbReference>
<dbReference type="SUPFAM" id="SSF52418">
    <property type="entry name" value="Nucleoside phosphorylase/phosphoribosyltransferase catalytic domain"/>
    <property type="match status" value="1"/>
</dbReference>
<comment type="function">
    <text evidence="2">Catalyzes phosphorolysis of the pyrimidine nucleosides uridine, thymidine and 2'-deoxyuridine with the formation of the corresponding pyrimidine base and ribose-1-phosphate.</text>
</comment>
<dbReference type="GO" id="GO:0006213">
    <property type="term" value="P:pyrimidine nucleoside metabolic process"/>
    <property type="evidence" value="ECO:0007669"/>
    <property type="project" value="InterPro"/>
</dbReference>
<dbReference type="InterPro" id="IPR000312">
    <property type="entry name" value="Glycosyl_Trfase_fam3"/>
</dbReference>
<evidence type="ECO:0000256" key="6">
    <source>
        <dbReference type="ARBA" id="ARBA00014680"/>
    </source>
</evidence>
<dbReference type="InterPro" id="IPR017459">
    <property type="entry name" value="Glycosyl_Trfase_fam3_N_dom"/>
</dbReference>
<reference evidence="12" key="2">
    <citation type="journal article" date="2021" name="PeerJ">
        <title>Extensive microbial diversity within the chicken gut microbiome revealed by metagenomics and culture.</title>
        <authorList>
            <person name="Gilroy R."/>
            <person name="Ravi A."/>
            <person name="Getino M."/>
            <person name="Pursley I."/>
            <person name="Horton D.L."/>
            <person name="Alikhan N.F."/>
            <person name="Baker D."/>
            <person name="Gharbi K."/>
            <person name="Hall N."/>
            <person name="Watson M."/>
            <person name="Adriaenssens E.M."/>
            <person name="Foster-Nyarko E."/>
            <person name="Jarju S."/>
            <person name="Secka A."/>
            <person name="Antonio M."/>
            <person name="Oren A."/>
            <person name="Chaudhuri R.R."/>
            <person name="La Ragione R."/>
            <person name="Hildebrand F."/>
            <person name="Pallen M.J."/>
        </authorList>
    </citation>
    <scope>NUCLEOTIDE SEQUENCE</scope>
    <source>
        <strain evidence="12">CHK195-11698</strain>
    </source>
</reference>
<sequence length="418" mass="45820">MLMTDLIHQKRTGKALSDQEIEWVIHAYMQGDIPDYQMSAFLMAVCFQGMNERETLALTKAMYLSGETLDLSDVPGWKVDKHSTGGVGDKTTLVLAPLVASAGVNVAKMSGRGLGHTGGTLDKLESIPGFCIHLSEEAFKDQLRRIHVAIIGQSEKLAPADQRLYALRDVTDTVNAIPLIASSIMSKKLACQTDAILLDVKYGNGAFMPDRESARQLADTMIGIGEAFGRKVDAVLSSMDEPLGYAIGNVLEVKEALATLKGRGPKDLTALCLHEGARLLSMCEMGMTEKMAYRLLSEKLLSGEAFDIFRQMVAFQGGNIEYIDHPDRFAETRYQIHLKTRTDGCIQSINSYQLGLAAMHLGAGRQTKEDTIDPDVGLVLKAKIGDHVKKGEPLLTIYANTLPSQAFYDTLWQSYVLK</sequence>
<organism evidence="12 13">
    <name type="scientific">Candidatus Fimiplasma intestinipullorum</name>
    <dbReference type="NCBI Taxonomy" id="2840825"/>
    <lineage>
        <taxon>Bacteria</taxon>
        <taxon>Bacillati</taxon>
        <taxon>Bacillota</taxon>
        <taxon>Clostridia</taxon>
        <taxon>Eubacteriales</taxon>
        <taxon>Candidatus Fimiplasma</taxon>
    </lineage>
</organism>
<evidence type="ECO:0000259" key="11">
    <source>
        <dbReference type="SMART" id="SM00941"/>
    </source>
</evidence>
<dbReference type="FunFam" id="3.40.1030.10:FF:000003">
    <property type="entry name" value="Pyrimidine-nucleoside phosphorylase"/>
    <property type="match status" value="1"/>
</dbReference>
<dbReference type="InterPro" id="IPR035902">
    <property type="entry name" value="Nuc_phospho_transferase"/>
</dbReference>
<comment type="catalytic activity">
    <reaction evidence="1">
        <text>2'-deoxyuridine + phosphate = 2-deoxy-alpha-D-ribose 1-phosphate + uracil</text>
        <dbReference type="Rhea" id="RHEA:22824"/>
        <dbReference type="ChEBI" id="CHEBI:16450"/>
        <dbReference type="ChEBI" id="CHEBI:17568"/>
        <dbReference type="ChEBI" id="CHEBI:43474"/>
        <dbReference type="ChEBI" id="CHEBI:57259"/>
        <dbReference type="EC" id="2.4.2.2"/>
    </reaction>
</comment>
<evidence type="ECO:0000256" key="7">
    <source>
        <dbReference type="ARBA" id="ARBA00022676"/>
    </source>
</evidence>
<protein>
    <recommendedName>
        <fullName evidence="6">Pyrimidine-nucleoside phosphorylase</fullName>
        <ecNumber evidence="5">2.4.2.2</ecNumber>
    </recommendedName>
</protein>
<evidence type="ECO:0000313" key="12">
    <source>
        <dbReference type="EMBL" id="HIU14728.1"/>
    </source>
</evidence>
<dbReference type="GO" id="GO:0005829">
    <property type="term" value="C:cytosol"/>
    <property type="evidence" value="ECO:0007669"/>
    <property type="project" value="TreeGrafter"/>
</dbReference>
<dbReference type="InterPro" id="IPR036320">
    <property type="entry name" value="Glycosyl_Trfase_fam3_N_dom_sf"/>
</dbReference>
<dbReference type="EC" id="2.4.2.2" evidence="5"/>
<dbReference type="InterPro" id="IPR036566">
    <property type="entry name" value="PYNP-like_C_sf"/>
</dbReference>
<dbReference type="SMART" id="SM00941">
    <property type="entry name" value="PYNP_C"/>
    <property type="match status" value="1"/>
</dbReference>
<dbReference type="GO" id="GO:0009032">
    <property type="term" value="F:thymidine phosphorylase activity"/>
    <property type="evidence" value="ECO:0007669"/>
    <property type="project" value="TreeGrafter"/>
</dbReference>
<evidence type="ECO:0000256" key="5">
    <source>
        <dbReference type="ARBA" id="ARBA00011889"/>
    </source>
</evidence>
<accession>A0A9D1L0K4</accession>
<evidence type="ECO:0000256" key="3">
    <source>
        <dbReference type="ARBA" id="ARBA00006915"/>
    </source>
</evidence>
<dbReference type="Gene3D" id="1.20.970.10">
    <property type="entry name" value="Transferase, Pyrimidine Nucleoside Phosphorylase, Chain C"/>
    <property type="match status" value="1"/>
</dbReference>
<keyword evidence="7 12" id="KW-0328">Glycosyltransferase</keyword>
<dbReference type="InterPro" id="IPR013102">
    <property type="entry name" value="PYNP_C"/>
</dbReference>
<dbReference type="AlphaFoldDB" id="A0A9D1L0K4"/>
<dbReference type="NCBIfam" id="NF004490">
    <property type="entry name" value="PRK05820.1"/>
    <property type="match status" value="1"/>
</dbReference>
<dbReference type="Pfam" id="PF02885">
    <property type="entry name" value="Glycos_trans_3N"/>
    <property type="match status" value="1"/>
</dbReference>
<dbReference type="InterPro" id="IPR017872">
    <property type="entry name" value="Pyrmidine_PPase_CS"/>
</dbReference>
<dbReference type="EMBL" id="DVMJ01000109">
    <property type="protein sequence ID" value="HIU14728.1"/>
    <property type="molecule type" value="Genomic_DNA"/>
</dbReference>
<evidence type="ECO:0000256" key="8">
    <source>
        <dbReference type="ARBA" id="ARBA00022679"/>
    </source>
</evidence>